<dbReference type="EMBL" id="CAJNOK010007933">
    <property type="protein sequence ID" value="CAF1048932.1"/>
    <property type="molecule type" value="Genomic_DNA"/>
</dbReference>
<dbReference type="EMBL" id="CAJNOQ010004573">
    <property type="protein sequence ID" value="CAF1065236.1"/>
    <property type="molecule type" value="Genomic_DNA"/>
</dbReference>
<evidence type="ECO:0000313" key="2">
    <source>
        <dbReference type="EMBL" id="CAF1065236.1"/>
    </source>
</evidence>
<evidence type="ECO:0000313" key="4">
    <source>
        <dbReference type="EMBL" id="CAF3833008.1"/>
    </source>
</evidence>
<organism evidence="2 5">
    <name type="scientific">Didymodactylos carnosus</name>
    <dbReference type="NCBI Taxonomy" id="1234261"/>
    <lineage>
        <taxon>Eukaryota</taxon>
        <taxon>Metazoa</taxon>
        <taxon>Spiralia</taxon>
        <taxon>Gnathifera</taxon>
        <taxon>Rotifera</taxon>
        <taxon>Eurotatoria</taxon>
        <taxon>Bdelloidea</taxon>
        <taxon>Philodinida</taxon>
        <taxon>Philodinidae</taxon>
        <taxon>Didymodactylos</taxon>
    </lineage>
</organism>
<comment type="caution">
    <text evidence="2">The sequence shown here is derived from an EMBL/GenBank/DDBJ whole genome shotgun (WGS) entry which is preliminary data.</text>
</comment>
<protein>
    <submittedName>
        <fullName evidence="2">Uncharacterized protein</fullName>
    </submittedName>
</protein>
<accession>A0A814LLC0</accession>
<gene>
    <name evidence="2" type="ORF">GPM918_LOCUS16989</name>
    <name evidence="1" type="ORF">OVA965_LOCUS16865</name>
    <name evidence="4" type="ORF">SRO942_LOCUS16988</name>
    <name evidence="3" type="ORF">TMI583_LOCUS16877</name>
</gene>
<name>A0A814LLC0_9BILA</name>
<sequence>MTSDGEQQSHYTSEIDALDEVLIAYGLTKLYCSSVKHEMPLLTGFFATHLQAKQRPPHIISFCSPINEDPSSKRVPEYVYRCQNVPFLIQSVNQRLAESTARLPRGERGAQFFYVDALLIDY</sequence>
<evidence type="ECO:0000313" key="1">
    <source>
        <dbReference type="EMBL" id="CAF1048932.1"/>
    </source>
</evidence>
<dbReference type="Proteomes" id="UP000663829">
    <property type="component" value="Unassembled WGS sequence"/>
</dbReference>
<evidence type="ECO:0000313" key="3">
    <source>
        <dbReference type="EMBL" id="CAF3816447.1"/>
    </source>
</evidence>
<dbReference type="EMBL" id="CAJOBC010004573">
    <property type="protein sequence ID" value="CAF3833008.1"/>
    <property type="molecule type" value="Genomic_DNA"/>
</dbReference>
<dbReference type="Proteomes" id="UP000677228">
    <property type="component" value="Unassembled WGS sequence"/>
</dbReference>
<dbReference type="EMBL" id="CAJOBA010007946">
    <property type="protein sequence ID" value="CAF3816447.1"/>
    <property type="molecule type" value="Genomic_DNA"/>
</dbReference>
<dbReference type="Proteomes" id="UP000682733">
    <property type="component" value="Unassembled WGS sequence"/>
</dbReference>
<keyword evidence="5" id="KW-1185">Reference proteome</keyword>
<dbReference type="AlphaFoldDB" id="A0A814LLC0"/>
<reference evidence="2" key="1">
    <citation type="submission" date="2021-02" db="EMBL/GenBank/DDBJ databases">
        <authorList>
            <person name="Nowell W R."/>
        </authorList>
    </citation>
    <scope>NUCLEOTIDE SEQUENCE</scope>
</reference>
<evidence type="ECO:0000313" key="5">
    <source>
        <dbReference type="Proteomes" id="UP000663829"/>
    </source>
</evidence>
<dbReference type="Proteomes" id="UP000681722">
    <property type="component" value="Unassembled WGS sequence"/>
</dbReference>
<proteinExistence type="predicted"/>